<organism evidence="7 8">
    <name type="scientific">Armillaria luteobubalina</name>
    <dbReference type="NCBI Taxonomy" id="153913"/>
    <lineage>
        <taxon>Eukaryota</taxon>
        <taxon>Fungi</taxon>
        <taxon>Dikarya</taxon>
        <taxon>Basidiomycota</taxon>
        <taxon>Agaricomycotina</taxon>
        <taxon>Agaricomycetes</taxon>
        <taxon>Agaricomycetidae</taxon>
        <taxon>Agaricales</taxon>
        <taxon>Marasmiineae</taxon>
        <taxon>Physalacriaceae</taxon>
        <taxon>Armillaria</taxon>
    </lineage>
</organism>
<keyword evidence="3 5" id="KW-1133">Transmembrane helix</keyword>
<dbReference type="EMBL" id="JAUEPU010000002">
    <property type="protein sequence ID" value="KAK0504732.1"/>
    <property type="molecule type" value="Genomic_DNA"/>
</dbReference>
<keyword evidence="2 5" id="KW-0812">Transmembrane</keyword>
<proteinExistence type="predicted"/>
<accession>A0AA39UV90</accession>
<dbReference type="PANTHER" id="PTHR13315:SF4">
    <property type="entry name" value="METALLOPHOSPHOESTERASE, ISOFORM E"/>
    <property type="match status" value="1"/>
</dbReference>
<dbReference type="InterPro" id="IPR004843">
    <property type="entry name" value="Calcineurin-like_PHP"/>
</dbReference>
<evidence type="ECO:0000313" key="8">
    <source>
        <dbReference type="Proteomes" id="UP001175228"/>
    </source>
</evidence>
<name>A0AA39UV90_9AGAR</name>
<feature type="transmembrane region" description="Helical" evidence="5">
    <location>
        <begin position="12"/>
        <end position="35"/>
    </location>
</feature>
<sequence length="422" mass="47716">MRLPVRNRFAAVSALRTLWIIIILWFELGTFYYAVARCSWPDVDVAPKDSTKHVLIVADPQILDHRSYPGRSALLTFLSRLFTDLNMRKSWKAATKKNPHAVVFLGDMMDGGRTEMTDSEYEDYYHRFMHIFEVKASVPVYFIPGNHDTGLGSSATFSHDARARYISHFGPLNSQISIANHTLVLLDAPTLVEEDYRRNGRSQSFNEWKAVPDGPIQFAKSFAAGQHMQPVILFSHIPMSRPDGSSCGPLREIGTIRRGVGIGYQNTLGKQTSTFLLDSFRPTLIFRLEDLYSINLKIFIHKCSVAVTITTIATYRHEFRLDGQLRHAREITVKSFSMAMGVRRPGFQLLSLVPPNEVPGSSHADKPCLLPDQLGIYLNIYVPLIVLSLLSLLLVNLSRTRRLPLWMAPKPSMTTNRNFHVG</sequence>
<evidence type="ECO:0000256" key="1">
    <source>
        <dbReference type="ARBA" id="ARBA00004141"/>
    </source>
</evidence>
<reference evidence="7" key="1">
    <citation type="submission" date="2023-06" db="EMBL/GenBank/DDBJ databases">
        <authorList>
            <consortium name="Lawrence Berkeley National Laboratory"/>
            <person name="Ahrendt S."/>
            <person name="Sahu N."/>
            <person name="Indic B."/>
            <person name="Wong-Bajracharya J."/>
            <person name="Merenyi Z."/>
            <person name="Ke H.-M."/>
            <person name="Monk M."/>
            <person name="Kocsube S."/>
            <person name="Drula E."/>
            <person name="Lipzen A."/>
            <person name="Balint B."/>
            <person name="Henrissat B."/>
            <person name="Andreopoulos B."/>
            <person name="Martin F.M."/>
            <person name="Harder C.B."/>
            <person name="Rigling D."/>
            <person name="Ford K.L."/>
            <person name="Foster G.D."/>
            <person name="Pangilinan J."/>
            <person name="Papanicolaou A."/>
            <person name="Barry K."/>
            <person name="LaButti K."/>
            <person name="Viragh M."/>
            <person name="Koriabine M."/>
            <person name="Yan M."/>
            <person name="Riley R."/>
            <person name="Champramary S."/>
            <person name="Plett K.L."/>
            <person name="Tsai I.J."/>
            <person name="Slot J."/>
            <person name="Sipos G."/>
            <person name="Plett J."/>
            <person name="Nagy L.G."/>
            <person name="Grigoriev I.V."/>
        </authorList>
    </citation>
    <scope>NUCLEOTIDE SEQUENCE</scope>
    <source>
        <strain evidence="7">HWK02</strain>
    </source>
</reference>
<dbReference type="GO" id="GO:0006506">
    <property type="term" value="P:GPI anchor biosynthetic process"/>
    <property type="evidence" value="ECO:0007669"/>
    <property type="project" value="InterPro"/>
</dbReference>
<protein>
    <submittedName>
        <fullName evidence="7">Metallo-dependent phosphatase-like protein</fullName>
    </submittedName>
</protein>
<dbReference type="InterPro" id="IPR033308">
    <property type="entry name" value="PGAP5/Cdc1/Ted1"/>
</dbReference>
<evidence type="ECO:0000313" key="7">
    <source>
        <dbReference type="EMBL" id="KAK0504732.1"/>
    </source>
</evidence>
<feature type="domain" description="Calcineurin-like phosphoesterase" evidence="6">
    <location>
        <begin position="54"/>
        <end position="248"/>
    </location>
</feature>
<dbReference type="SUPFAM" id="SSF56300">
    <property type="entry name" value="Metallo-dependent phosphatases"/>
    <property type="match status" value="1"/>
</dbReference>
<dbReference type="GO" id="GO:0005783">
    <property type="term" value="C:endoplasmic reticulum"/>
    <property type="evidence" value="ECO:0007669"/>
    <property type="project" value="TreeGrafter"/>
</dbReference>
<comment type="subcellular location">
    <subcellularLocation>
        <location evidence="1">Membrane</location>
        <topology evidence="1">Multi-pass membrane protein</topology>
    </subcellularLocation>
</comment>
<comment type="caution">
    <text evidence="7">The sequence shown here is derived from an EMBL/GenBank/DDBJ whole genome shotgun (WGS) entry which is preliminary data.</text>
</comment>
<dbReference type="AlphaFoldDB" id="A0AA39UV90"/>
<dbReference type="GO" id="GO:0016787">
    <property type="term" value="F:hydrolase activity"/>
    <property type="evidence" value="ECO:0007669"/>
    <property type="project" value="InterPro"/>
</dbReference>
<dbReference type="Proteomes" id="UP001175228">
    <property type="component" value="Unassembled WGS sequence"/>
</dbReference>
<dbReference type="InterPro" id="IPR029052">
    <property type="entry name" value="Metallo-depent_PP-like"/>
</dbReference>
<evidence type="ECO:0000256" key="5">
    <source>
        <dbReference type="SAM" id="Phobius"/>
    </source>
</evidence>
<dbReference type="Gene3D" id="3.60.21.10">
    <property type="match status" value="1"/>
</dbReference>
<evidence type="ECO:0000256" key="2">
    <source>
        <dbReference type="ARBA" id="ARBA00022692"/>
    </source>
</evidence>
<evidence type="ECO:0000256" key="4">
    <source>
        <dbReference type="ARBA" id="ARBA00023136"/>
    </source>
</evidence>
<dbReference type="PANTHER" id="PTHR13315">
    <property type="entry name" value="METALLO PHOSPHOESTERASE RELATED"/>
    <property type="match status" value="1"/>
</dbReference>
<keyword evidence="4 5" id="KW-0472">Membrane</keyword>
<gene>
    <name evidence="7" type="ORF">EDD18DRAFT_310805</name>
</gene>
<keyword evidence="8" id="KW-1185">Reference proteome</keyword>
<evidence type="ECO:0000259" key="6">
    <source>
        <dbReference type="Pfam" id="PF00149"/>
    </source>
</evidence>
<feature type="transmembrane region" description="Helical" evidence="5">
    <location>
        <begin position="376"/>
        <end position="397"/>
    </location>
</feature>
<dbReference type="GO" id="GO:0016020">
    <property type="term" value="C:membrane"/>
    <property type="evidence" value="ECO:0007669"/>
    <property type="project" value="UniProtKB-SubCell"/>
</dbReference>
<evidence type="ECO:0000256" key="3">
    <source>
        <dbReference type="ARBA" id="ARBA00022989"/>
    </source>
</evidence>
<dbReference type="Pfam" id="PF00149">
    <property type="entry name" value="Metallophos"/>
    <property type="match status" value="1"/>
</dbReference>